<dbReference type="OrthoDB" id="9797456at2"/>
<protein>
    <submittedName>
        <fullName evidence="2">FR47-like protein</fullName>
    </submittedName>
</protein>
<evidence type="ECO:0000259" key="1">
    <source>
        <dbReference type="PROSITE" id="PS51186"/>
    </source>
</evidence>
<reference evidence="2 3" key="1">
    <citation type="submission" date="2017-11" db="EMBL/GenBank/DDBJ databases">
        <title>Genomic Encyclopedia of Archaeal and Bacterial Type Strains, Phase II (KMG-II): From Individual Species to Whole Genera.</title>
        <authorList>
            <person name="Goeker M."/>
        </authorList>
    </citation>
    <scope>NUCLEOTIDE SEQUENCE [LARGE SCALE GENOMIC DNA]</scope>
    <source>
        <strain evidence="2 3">DSM 22413</strain>
    </source>
</reference>
<dbReference type="Pfam" id="PF08445">
    <property type="entry name" value="FR47"/>
    <property type="match status" value="1"/>
</dbReference>
<dbReference type="InterPro" id="IPR000182">
    <property type="entry name" value="GNAT_dom"/>
</dbReference>
<evidence type="ECO:0000313" key="2">
    <source>
        <dbReference type="EMBL" id="PJI93447.1"/>
    </source>
</evidence>
<sequence length="228" mass="23916">MDLVPDDSVLDNPVLSSLEGFHSHLARRQGRALAFPADVAPFTALPLDATAADWDDLGSLVGAGAQAWLAGDPRRAPDGWTSVARLDGVQMVAATVDAQPDDEALVLGPDDVPDILDLVSRTRPGPFLPRTIEVGRYLGIRREGALVALAGERLRPPGFTEVSAVCTDPAVRGQGLAGRLVRAVVAGVEARGDVAVLHATADNPAVGLYRTLGFVVRRAVTFEGFTAP</sequence>
<feature type="domain" description="N-acetyltransferase" evidence="1">
    <location>
        <begin position="102"/>
        <end position="228"/>
    </location>
</feature>
<accession>A0A2M8WR89</accession>
<comment type="caution">
    <text evidence="2">The sequence shown here is derived from an EMBL/GenBank/DDBJ whole genome shotgun (WGS) entry which is preliminary data.</text>
</comment>
<dbReference type="EMBL" id="PGTZ01000008">
    <property type="protein sequence ID" value="PJI93447.1"/>
    <property type="molecule type" value="Genomic_DNA"/>
</dbReference>
<dbReference type="GO" id="GO:0016747">
    <property type="term" value="F:acyltransferase activity, transferring groups other than amino-acyl groups"/>
    <property type="evidence" value="ECO:0007669"/>
    <property type="project" value="InterPro"/>
</dbReference>
<dbReference type="CDD" id="cd04301">
    <property type="entry name" value="NAT_SF"/>
    <property type="match status" value="1"/>
</dbReference>
<organism evidence="2 3">
    <name type="scientific">Luteimicrobium subarcticum</name>
    <dbReference type="NCBI Taxonomy" id="620910"/>
    <lineage>
        <taxon>Bacteria</taxon>
        <taxon>Bacillati</taxon>
        <taxon>Actinomycetota</taxon>
        <taxon>Actinomycetes</taxon>
        <taxon>Micrococcales</taxon>
        <taxon>Luteimicrobium</taxon>
    </lineage>
</organism>
<dbReference type="AlphaFoldDB" id="A0A2M8WR89"/>
<dbReference type="Proteomes" id="UP000231586">
    <property type="component" value="Unassembled WGS sequence"/>
</dbReference>
<dbReference type="InterPro" id="IPR016181">
    <property type="entry name" value="Acyl_CoA_acyltransferase"/>
</dbReference>
<dbReference type="SUPFAM" id="SSF55729">
    <property type="entry name" value="Acyl-CoA N-acyltransferases (Nat)"/>
    <property type="match status" value="1"/>
</dbReference>
<dbReference type="PROSITE" id="PS51186">
    <property type="entry name" value="GNAT"/>
    <property type="match status" value="1"/>
</dbReference>
<gene>
    <name evidence="2" type="ORF">CLV34_2021</name>
</gene>
<evidence type="ECO:0000313" key="3">
    <source>
        <dbReference type="Proteomes" id="UP000231586"/>
    </source>
</evidence>
<name>A0A2M8WR89_9MICO</name>
<proteinExistence type="predicted"/>
<dbReference type="Gene3D" id="3.40.630.30">
    <property type="match status" value="1"/>
</dbReference>
<keyword evidence="3" id="KW-1185">Reference proteome</keyword>
<dbReference type="InterPro" id="IPR013653">
    <property type="entry name" value="GCN5-like_dom"/>
</dbReference>